<name>K0S9E7_THAOC</name>
<protein>
    <submittedName>
        <fullName evidence="3">Uncharacterized protein</fullName>
    </submittedName>
</protein>
<keyword evidence="4" id="KW-1185">Reference proteome</keyword>
<organism evidence="3 4">
    <name type="scientific">Thalassiosira oceanica</name>
    <name type="common">Marine diatom</name>
    <dbReference type="NCBI Taxonomy" id="159749"/>
    <lineage>
        <taxon>Eukaryota</taxon>
        <taxon>Sar</taxon>
        <taxon>Stramenopiles</taxon>
        <taxon>Ochrophyta</taxon>
        <taxon>Bacillariophyta</taxon>
        <taxon>Coscinodiscophyceae</taxon>
        <taxon>Thalassiosirophycidae</taxon>
        <taxon>Thalassiosirales</taxon>
        <taxon>Thalassiosiraceae</taxon>
        <taxon>Thalassiosira</taxon>
    </lineage>
</organism>
<keyword evidence="2" id="KW-0732">Signal</keyword>
<proteinExistence type="predicted"/>
<feature type="chain" id="PRO_5003836968" evidence="2">
    <location>
        <begin position="20"/>
        <end position="726"/>
    </location>
</feature>
<reference evidence="3 4" key="1">
    <citation type="journal article" date="2012" name="Genome Biol.">
        <title>Genome and low-iron response of an oceanic diatom adapted to chronic iron limitation.</title>
        <authorList>
            <person name="Lommer M."/>
            <person name="Specht M."/>
            <person name="Roy A.S."/>
            <person name="Kraemer L."/>
            <person name="Andreson R."/>
            <person name="Gutowska M.A."/>
            <person name="Wolf J."/>
            <person name="Bergner S.V."/>
            <person name="Schilhabel M.B."/>
            <person name="Klostermeier U.C."/>
            <person name="Beiko R.G."/>
            <person name="Rosenstiel P."/>
            <person name="Hippler M."/>
            <person name="Laroche J."/>
        </authorList>
    </citation>
    <scope>NUCLEOTIDE SEQUENCE [LARGE SCALE GENOMIC DNA]</scope>
    <source>
        <strain evidence="3 4">CCMP1005</strain>
    </source>
</reference>
<dbReference type="OrthoDB" id="5418055at2759"/>
<comment type="caution">
    <text evidence="3">The sequence shown here is derived from an EMBL/GenBank/DDBJ whole genome shotgun (WGS) entry which is preliminary data.</text>
</comment>
<evidence type="ECO:0000256" key="2">
    <source>
        <dbReference type="SAM" id="SignalP"/>
    </source>
</evidence>
<feature type="compositionally biased region" description="Pro residues" evidence="1">
    <location>
        <begin position="163"/>
        <end position="181"/>
    </location>
</feature>
<gene>
    <name evidence="3" type="ORF">THAOC_17498</name>
</gene>
<evidence type="ECO:0000313" key="4">
    <source>
        <dbReference type="Proteomes" id="UP000266841"/>
    </source>
</evidence>
<evidence type="ECO:0000256" key="1">
    <source>
        <dbReference type="SAM" id="MobiDB-lite"/>
    </source>
</evidence>
<sequence>MLLALPLLLAASLPASAAAALGLATGYRCTGDVHSALVKSPSSQPLPANVAIAACVSALSKLLRDDFETGKESAGDFLLPSAGGIVDFGYLGGSSSSIALPGGEVAKLIWEAEADDFLVQPLPFETAIVVGEGVSPGDDGGETVSLDGLAVNVVGGVTEYNPTRPPGPKVEPYNPTRPPGPEAEDPYNPTRPADPYNPTRPVDPYNPTRPVDPDQYNPTRPVDPYNPTRPVDPDQYNPTRPVDPYNPTRPVDPYNPTRPVDPFNRSLEPGAWSPLKFIYDKKVLEGKPLCSANPCYKDKIPAPTTVHLSLPSYAPVEDDGSITDGGFFGGKRTRRQRRLPHIITCDGLGFMLDVFEDNVMLKPNCDGYDCQGTGVFNLVSPVVGSYNPTLPPLEVPEFKLEPVATGTGPTNPAAEEEDDPALGNFYGCSGETFSTTIVSPDEPLPTNVAIAACQMSLRRFVWDGGKSPIWGEESGDFLTGSVEFGISGDDYAEISTDKTTLAFEDIWPDKSDYGSLMTAPLPFETILFVAPAGYGSMEEDLEVVDVHGLFVRTSSDGIAESYNPTRPPLANTGNRALQSDLGVWMPLVFKFDKKELNKDTEEVPSPKVVHVVLPPLYRKLLRGGPRNGGHRRLPHIITFDGLKLDLDVFVDDVTIHTAKDLDYSLEPMTSYNPPKDDTDYNPTRPADDTDYNPTRPSDNDRPTDWPDHTMSPLDARTSFVCAPIMP</sequence>
<dbReference type="Proteomes" id="UP000266841">
    <property type="component" value="Unassembled WGS sequence"/>
</dbReference>
<dbReference type="EMBL" id="AGNL01019311">
    <property type="protein sequence ID" value="EJK61920.1"/>
    <property type="molecule type" value="Genomic_DNA"/>
</dbReference>
<accession>K0S9E7</accession>
<feature type="signal peptide" evidence="2">
    <location>
        <begin position="1"/>
        <end position="19"/>
    </location>
</feature>
<dbReference type="eggNOG" id="ENOG502RY34">
    <property type="taxonomic scope" value="Eukaryota"/>
</dbReference>
<evidence type="ECO:0000313" key="3">
    <source>
        <dbReference type="EMBL" id="EJK61920.1"/>
    </source>
</evidence>
<feature type="compositionally biased region" description="Basic and acidic residues" evidence="1">
    <location>
        <begin position="697"/>
        <end position="707"/>
    </location>
</feature>
<dbReference type="AlphaFoldDB" id="K0S9E7"/>
<feature type="region of interest" description="Disordered" evidence="1">
    <location>
        <begin position="157"/>
        <end position="266"/>
    </location>
</feature>
<feature type="region of interest" description="Disordered" evidence="1">
    <location>
        <begin position="665"/>
        <end position="712"/>
    </location>
</feature>